<evidence type="ECO:0000313" key="1">
    <source>
        <dbReference type="EMBL" id="MEL0606649.1"/>
    </source>
</evidence>
<dbReference type="EMBL" id="JBAKAX010000357">
    <property type="protein sequence ID" value="MEL0606649.1"/>
    <property type="molecule type" value="Genomic_DNA"/>
</dbReference>
<name>A0ACC6RA47_9GAMM</name>
<feature type="non-terminal residue" evidence="1">
    <location>
        <position position="1"/>
    </location>
</feature>
<keyword evidence="2" id="KW-1185">Reference proteome</keyword>
<reference evidence="1" key="1">
    <citation type="submission" date="2024-02" db="EMBL/GenBank/DDBJ databases">
        <title>Bacteria isolated from the canopy kelp, Nereocystis luetkeana.</title>
        <authorList>
            <person name="Pfister C.A."/>
            <person name="Younker I.T."/>
            <person name="Light S.H."/>
        </authorList>
    </citation>
    <scope>NUCLEOTIDE SEQUENCE</scope>
    <source>
        <strain evidence="1">TN.2.01</strain>
    </source>
</reference>
<dbReference type="Proteomes" id="UP001374952">
    <property type="component" value="Unassembled WGS sequence"/>
</dbReference>
<proteinExistence type="predicted"/>
<protein>
    <submittedName>
        <fullName evidence="1">Tim44 domain-containing protein</fullName>
    </submittedName>
</protein>
<comment type="caution">
    <text evidence="1">The sequence shown here is derived from an EMBL/GenBank/DDBJ whole genome shotgun (WGS) entry which is preliminary data.</text>
</comment>
<sequence>LAGAAFIIFKLDMGFIRAKQPPQLAGNNMGQYAFKHAQSEQPINHSFSQQSTNAELVPYNLRPNFDVNC</sequence>
<organism evidence="1 2">
    <name type="scientific">Pseudoalteromonas undina</name>
    <dbReference type="NCBI Taxonomy" id="43660"/>
    <lineage>
        <taxon>Bacteria</taxon>
        <taxon>Pseudomonadati</taxon>
        <taxon>Pseudomonadota</taxon>
        <taxon>Gammaproteobacteria</taxon>
        <taxon>Alteromonadales</taxon>
        <taxon>Pseudoalteromonadaceae</taxon>
        <taxon>Pseudoalteromonas</taxon>
    </lineage>
</organism>
<accession>A0ACC6RA47</accession>
<gene>
    <name evidence="1" type="ORF">V6250_21300</name>
</gene>
<evidence type="ECO:0000313" key="2">
    <source>
        <dbReference type="Proteomes" id="UP001374952"/>
    </source>
</evidence>
<feature type="non-terminal residue" evidence="1">
    <location>
        <position position="69"/>
    </location>
</feature>